<feature type="domain" description="HTH marR-type" evidence="4">
    <location>
        <begin position="1"/>
        <end position="144"/>
    </location>
</feature>
<reference evidence="5 6" key="1">
    <citation type="submission" date="2019-12" db="EMBL/GenBank/DDBJ databases">
        <authorList>
            <person name="Lee S.D."/>
        </authorList>
    </citation>
    <scope>NUCLEOTIDE SEQUENCE [LARGE SCALE GENOMIC DNA]</scope>
    <source>
        <strain evidence="5 6">SAP-6</strain>
    </source>
</reference>
<evidence type="ECO:0000256" key="3">
    <source>
        <dbReference type="ARBA" id="ARBA00023163"/>
    </source>
</evidence>
<proteinExistence type="predicted"/>
<dbReference type="Proteomes" id="UP000461443">
    <property type="component" value="Unassembled WGS sequence"/>
</dbReference>
<evidence type="ECO:0000313" key="6">
    <source>
        <dbReference type="Proteomes" id="UP000461443"/>
    </source>
</evidence>
<evidence type="ECO:0000313" key="5">
    <source>
        <dbReference type="EMBL" id="NDL65463.1"/>
    </source>
</evidence>
<dbReference type="RefSeq" id="WP_162368166.1">
    <property type="nucleotide sequence ID" value="NZ_WUBS01000018.1"/>
</dbReference>
<accession>A0A845SJQ7</accession>
<organism evidence="5 6">
    <name type="scientific">Acerihabitans arboris</name>
    <dbReference type="NCBI Taxonomy" id="2691583"/>
    <lineage>
        <taxon>Bacteria</taxon>
        <taxon>Pseudomonadati</taxon>
        <taxon>Pseudomonadota</taxon>
        <taxon>Gammaproteobacteria</taxon>
        <taxon>Enterobacterales</taxon>
        <taxon>Pectobacteriaceae</taxon>
        <taxon>Acerihabitans</taxon>
    </lineage>
</organism>
<dbReference type="PANTHER" id="PTHR42756">
    <property type="entry name" value="TRANSCRIPTIONAL REGULATOR, MARR"/>
    <property type="match status" value="1"/>
</dbReference>
<name>A0A845SJQ7_9GAMM</name>
<dbReference type="SMART" id="SM00347">
    <property type="entry name" value="HTH_MARR"/>
    <property type="match status" value="1"/>
</dbReference>
<gene>
    <name evidence="5" type="ORF">GRH90_22265</name>
</gene>
<reference evidence="5 6" key="2">
    <citation type="submission" date="2020-02" db="EMBL/GenBank/DDBJ databases">
        <title>The new genus of Enterobacteriales.</title>
        <authorList>
            <person name="Kim I.S."/>
        </authorList>
    </citation>
    <scope>NUCLEOTIDE SEQUENCE [LARGE SCALE GENOMIC DNA]</scope>
    <source>
        <strain evidence="5 6">SAP-6</strain>
    </source>
</reference>
<evidence type="ECO:0000256" key="2">
    <source>
        <dbReference type="ARBA" id="ARBA00023125"/>
    </source>
</evidence>
<keyword evidence="6" id="KW-1185">Reference proteome</keyword>
<dbReference type="PANTHER" id="PTHR42756:SF1">
    <property type="entry name" value="TRANSCRIPTIONAL REPRESSOR OF EMRAB OPERON"/>
    <property type="match status" value="1"/>
</dbReference>
<keyword evidence="3" id="KW-0804">Transcription</keyword>
<evidence type="ECO:0000256" key="1">
    <source>
        <dbReference type="ARBA" id="ARBA00023015"/>
    </source>
</evidence>
<dbReference type="PROSITE" id="PS50995">
    <property type="entry name" value="HTH_MARR_2"/>
    <property type="match status" value="1"/>
</dbReference>
<sequence length="148" mass="17115">MDHFSVDDIDKVYAWGRQIHRLNLCKDRILEQYLETYEITAAQFKVMLMMNRDGLTTSAELCRCISLDSGAMSRMLDRLQNKKMIMRVRSTTDRRQFHLALTEQGRAFCQQIPQIAVKTFNDLLAPLTPPELDELDRLLKKLAVPAGI</sequence>
<dbReference type="GO" id="GO:0003677">
    <property type="term" value="F:DNA binding"/>
    <property type="evidence" value="ECO:0007669"/>
    <property type="project" value="UniProtKB-KW"/>
</dbReference>
<keyword evidence="1" id="KW-0805">Transcription regulation</keyword>
<dbReference type="InterPro" id="IPR000835">
    <property type="entry name" value="HTH_MarR-typ"/>
</dbReference>
<dbReference type="Gene3D" id="1.10.10.10">
    <property type="entry name" value="Winged helix-like DNA-binding domain superfamily/Winged helix DNA-binding domain"/>
    <property type="match status" value="1"/>
</dbReference>
<protein>
    <submittedName>
        <fullName evidence="5">MarR family transcriptional regulator</fullName>
    </submittedName>
</protein>
<dbReference type="PRINTS" id="PR00598">
    <property type="entry name" value="HTHMARR"/>
</dbReference>
<evidence type="ECO:0000259" key="4">
    <source>
        <dbReference type="PROSITE" id="PS50995"/>
    </source>
</evidence>
<dbReference type="InterPro" id="IPR036388">
    <property type="entry name" value="WH-like_DNA-bd_sf"/>
</dbReference>
<dbReference type="SUPFAM" id="SSF46785">
    <property type="entry name" value="Winged helix' DNA-binding domain"/>
    <property type="match status" value="1"/>
</dbReference>
<dbReference type="Pfam" id="PF01047">
    <property type="entry name" value="MarR"/>
    <property type="match status" value="1"/>
</dbReference>
<dbReference type="GO" id="GO:0003700">
    <property type="term" value="F:DNA-binding transcription factor activity"/>
    <property type="evidence" value="ECO:0007669"/>
    <property type="project" value="InterPro"/>
</dbReference>
<comment type="caution">
    <text evidence="5">The sequence shown here is derived from an EMBL/GenBank/DDBJ whole genome shotgun (WGS) entry which is preliminary data.</text>
</comment>
<dbReference type="EMBL" id="WUBS01000018">
    <property type="protein sequence ID" value="NDL65463.1"/>
    <property type="molecule type" value="Genomic_DNA"/>
</dbReference>
<dbReference type="InterPro" id="IPR036390">
    <property type="entry name" value="WH_DNA-bd_sf"/>
</dbReference>
<dbReference type="AlphaFoldDB" id="A0A845SJQ7"/>
<keyword evidence="2" id="KW-0238">DNA-binding</keyword>